<gene>
    <name evidence="5" type="ORF">B3C1_11934</name>
</gene>
<dbReference type="SUPFAM" id="SSF46689">
    <property type="entry name" value="Homeodomain-like"/>
    <property type="match status" value="2"/>
</dbReference>
<evidence type="ECO:0000313" key="6">
    <source>
        <dbReference type="Proteomes" id="UP000006755"/>
    </source>
</evidence>
<dbReference type="Pfam" id="PF12833">
    <property type="entry name" value="HTH_18"/>
    <property type="match status" value="1"/>
</dbReference>
<dbReference type="InterPro" id="IPR009057">
    <property type="entry name" value="Homeodomain-like_sf"/>
</dbReference>
<dbReference type="GO" id="GO:0003700">
    <property type="term" value="F:DNA-binding transcription factor activity"/>
    <property type="evidence" value="ECO:0007669"/>
    <property type="project" value="InterPro"/>
</dbReference>
<evidence type="ECO:0000256" key="2">
    <source>
        <dbReference type="ARBA" id="ARBA00023125"/>
    </source>
</evidence>
<keyword evidence="2" id="KW-0238">DNA-binding</keyword>
<comment type="caution">
    <text evidence="5">The sequence shown here is derived from an EMBL/GenBank/DDBJ whole genome shotgun (WGS) entry which is preliminary data.</text>
</comment>
<dbReference type="PROSITE" id="PS01124">
    <property type="entry name" value="HTH_ARAC_FAMILY_2"/>
    <property type="match status" value="1"/>
</dbReference>
<protein>
    <submittedName>
        <fullName evidence="5">AraC family transcriptional regulator</fullName>
    </submittedName>
</protein>
<evidence type="ECO:0000259" key="4">
    <source>
        <dbReference type="PROSITE" id="PS01124"/>
    </source>
</evidence>
<dbReference type="EMBL" id="AMRI01000016">
    <property type="protein sequence ID" value="EKE71644.1"/>
    <property type="molecule type" value="Genomic_DNA"/>
</dbReference>
<dbReference type="STRING" id="745411.B3C1_11934"/>
<feature type="domain" description="HTH araC/xylS-type" evidence="4">
    <location>
        <begin position="234"/>
        <end position="332"/>
    </location>
</feature>
<accession>K2JMD9</accession>
<sequence>MPQGGWARCQSLAATCRFLRICWAPPWPRGQGTSRLARPSFFIAATMGYQAFDLLQQQRATLHDSLVLDSGVQLAAWSNRHNLITQQPDHHTLSLYVADGLECYYKGREGWRNGGGPDRFCLMPKDSESTWDVRGELSFVHLYCTHQHLLALAERTWDKSPARIDLAPQIFGDDPQITLLYRQFLLAQQWQDPANRLALSSASTLLLTHLLRRYSQLQWQLPRVKGGLAPVVLSRVKAYMEQHLDQPIKLQDLAGEAGLSEYHFARMFKQSTGQAPHQYLMARRLARAQQLLRHSEQPLVDIALACGFSSASHFSNRFKAATGLAPSALRRQPG</sequence>
<dbReference type="Gene3D" id="1.10.10.60">
    <property type="entry name" value="Homeodomain-like"/>
    <property type="match status" value="2"/>
</dbReference>
<dbReference type="AlphaFoldDB" id="K2JMD9"/>
<keyword evidence="6" id="KW-1185">Reference proteome</keyword>
<evidence type="ECO:0000256" key="3">
    <source>
        <dbReference type="ARBA" id="ARBA00023163"/>
    </source>
</evidence>
<dbReference type="InterPro" id="IPR018060">
    <property type="entry name" value="HTH_AraC"/>
</dbReference>
<dbReference type="PRINTS" id="PR00032">
    <property type="entry name" value="HTHARAC"/>
</dbReference>
<dbReference type="InterPro" id="IPR050204">
    <property type="entry name" value="AraC_XylS_family_regulators"/>
</dbReference>
<reference evidence="5 6" key="1">
    <citation type="journal article" date="2012" name="J. Bacteriol.">
        <title>Genome Sequence of Gallaecimonas xiamenensis Type Strain 3-C-1.</title>
        <authorList>
            <person name="Lai Q."/>
            <person name="Wang L."/>
            <person name="Wang W."/>
            <person name="Shao Z."/>
        </authorList>
    </citation>
    <scope>NUCLEOTIDE SEQUENCE [LARGE SCALE GENOMIC DNA]</scope>
    <source>
        <strain evidence="5 6">3-C-1</strain>
    </source>
</reference>
<dbReference type="eggNOG" id="COG4977">
    <property type="taxonomic scope" value="Bacteria"/>
</dbReference>
<dbReference type="InterPro" id="IPR018062">
    <property type="entry name" value="HTH_AraC-typ_CS"/>
</dbReference>
<name>K2JMD9_9GAMM</name>
<keyword evidence="1" id="KW-0805">Transcription regulation</keyword>
<dbReference type="PANTHER" id="PTHR46796:SF6">
    <property type="entry name" value="ARAC SUBFAMILY"/>
    <property type="match status" value="1"/>
</dbReference>
<dbReference type="PROSITE" id="PS00041">
    <property type="entry name" value="HTH_ARAC_FAMILY_1"/>
    <property type="match status" value="1"/>
</dbReference>
<dbReference type="Proteomes" id="UP000006755">
    <property type="component" value="Unassembled WGS sequence"/>
</dbReference>
<evidence type="ECO:0000313" key="5">
    <source>
        <dbReference type="EMBL" id="EKE71644.1"/>
    </source>
</evidence>
<organism evidence="5 6">
    <name type="scientific">Gallaecimonas xiamenensis 3-C-1</name>
    <dbReference type="NCBI Taxonomy" id="745411"/>
    <lineage>
        <taxon>Bacteria</taxon>
        <taxon>Pseudomonadati</taxon>
        <taxon>Pseudomonadota</taxon>
        <taxon>Gammaproteobacteria</taxon>
        <taxon>Enterobacterales</taxon>
        <taxon>Gallaecimonadaceae</taxon>
        <taxon>Gallaecimonas</taxon>
    </lineage>
</organism>
<dbReference type="InterPro" id="IPR020449">
    <property type="entry name" value="Tscrpt_reg_AraC-type_HTH"/>
</dbReference>
<proteinExistence type="predicted"/>
<dbReference type="PANTHER" id="PTHR46796">
    <property type="entry name" value="HTH-TYPE TRANSCRIPTIONAL ACTIVATOR RHAS-RELATED"/>
    <property type="match status" value="1"/>
</dbReference>
<dbReference type="GO" id="GO:0043565">
    <property type="term" value="F:sequence-specific DNA binding"/>
    <property type="evidence" value="ECO:0007669"/>
    <property type="project" value="InterPro"/>
</dbReference>
<dbReference type="SMART" id="SM00342">
    <property type="entry name" value="HTH_ARAC"/>
    <property type="match status" value="1"/>
</dbReference>
<keyword evidence="3" id="KW-0804">Transcription</keyword>
<evidence type="ECO:0000256" key="1">
    <source>
        <dbReference type="ARBA" id="ARBA00023015"/>
    </source>
</evidence>
<dbReference type="PATRIC" id="fig|745411.4.peg.2349"/>